<feature type="region of interest" description="Disordered" evidence="1">
    <location>
        <begin position="18"/>
        <end position="43"/>
    </location>
</feature>
<reference evidence="2 3" key="1">
    <citation type="journal article" date="2020" name="Cell">
        <title>Large-Scale Comparative Analyses of Tick Genomes Elucidate Their Genetic Diversity and Vector Capacities.</title>
        <authorList>
            <consortium name="Tick Genome and Microbiome Consortium (TIGMIC)"/>
            <person name="Jia N."/>
            <person name="Wang J."/>
            <person name="Shi W."/>
            <person name="Du L."/>
            <person name="Sun Y."/>
            <person name="Zhan W."/>
            <person name="Jiang J.F."/>
            <person name="Wang Q."/>
            <person name="Zhang B."/>
            <person name="Ji P."/>
            <person name="Bell-Sakyi L."/>
            <person name="Cui X.M."/>
            <person name="Yuan T.T."/>
            <person name="Jiang B.G."/>
            <person name="Yang W.F."/>
            <person name="Lam T.T."/>
            <person name="Chang Q.C."/>
            <person name="Ding S.J."/>
            <person name="Wang X.J."/>
            <person name="Zhu J.G."/>
            <person name="Ruan X.D."/>
            <person name="Zhao L."/>
            <person name="Wei J.T."/>
            <person name="Ye R.Z."/>
            <person name="Que T.C."/>
            <person name="Du C.H."/>
            <person name="Zhou Y.H."/>
            <person name="Cheng J.X."/>
            <person name="Dai P.F."/>
            <person name="Guo W.B."/>
            <person name="Han X.H."/>
            <person name="Huang E.J."/>
            <person name="Li L.F."/>
            <person name="Wei W."/>
            <person name="Gao Y.C."/>
            <person name="Liu J.Z."/>
            <person name="Shao H.Z."/>
            <person name="Wang X."/>
            <person name="Wang C.C."/>
            <person name="Yang T.C."/>
            <person name="Huo Q.B."/>
            <person name="Li W."/>
            <person name="Chen H.Y."/>
            <person name="Chen S.E."/>
            <person name="Zhou L.G."/>
            <person name="Ni X.B."/>
            <person name="Tian J.H."/>
            <person name="Sheng Y."/>
            <person name="Liu T."/>
            <person name="Pan Y.S."/>
            <person name="Xia L.Y."/>
            <person name="Li J."/>
            <person name="Zhao F."/>
            <person name="Cao W.C."/>
        </authorList>
    </citation>
    <scope>NUCLEOTIDE SEQUENCE [LARGE SCALE GENOMIC DNA]</scope>
    <source>
        <strain evidence="2">HaeL-2018</strain>
    </source>
</reference>
<organism evidence="2 3">
    <name type="scientific">Haemaphysalis longicornis</name>
    <name type="common">Bush tick</name>
    <dbReference type="NCBI Taxonomy" id="44386"/>
    <lineage>
        <taxon>Eukaryota</taxon>
        <taxon>Metazoa</taxon>
        <taxon>Ecdysozoa</taxon>
        <taxon>Arthropoda</taxon>
        <taxon>Chelicerata</taxon>
        <taxon>Arachnida</taxon>
        <taxon>Acari</taxon>
        <taxon>Parasitiformes</taxon>
        <taxon>Ixodida</taxon>
        <taxon>Ixodoidea</taxon>
        <taxon>Ixodidae</taxon>
        <taxon>Haemaphysalinae</taxon>
        <taxon>Haemaphysalis</taxon>
    </lineage>
</organism>
<dbReference type="VEuPathDB" id="VectorBase:HLOH_064234"/>
<dbReference type="OrthoDB" id="6486159at2759"/>
<accession>A0A9J6FXG1</accession>
<dbReference type="Proteomes" id="UP000821853">
    <property type="component" value="Chromosome 2"/>
</dbReference>
<sequence length="157" mass="16772">MCSWSGCDEFGVRTEMMSGAARPGAGPHQTDAARKAPSRQRTPTWLFVPGGCTPIVQPADVSWMKTIQGQPSGGPGQASFELGQGTPKGNLKKPSRQDVVNFVSKARAAVSEEVVARSFKRCEDGELHERLASAIPPSAALPTTSNSVREEVVDLFF</sequence>
<evidence type="ECO:0000313" key="3">
    <source>
        <dbReference type="Proteomes" id="UP000821853"/>
    </source>
</evidence>
<evidence type="ECO:0000256" key="1">
    <source>
        <dbReference type="SAM" id="MobiDB-lite"/>
    </source>
</evidence>
<proteinExistence type="predicted"/>
<gene>
    <name evidence="2" type="ORF">HPB48_000028</name>
</gene>
<evidence type="ECO:0000313" key="2">
    <source>
        <dbReference type="EMBL" id="KAH9367056.1"/>
    </source>
</evidence>
<keyword evidence="3" id="KW-1185">Reference proteome</keyword>
<name>A0A9J6FXG1_HAELO</name>
<dbReference type="AlphaFoldDB" id="A0A9J6FXG1"/>
<dbReference type="EMBL" id="JABSTR010000004">
    <property type="protein sequence ID" value="KAH9367056.1"/>
    <property type="molecule type" value="Genomic_DNA"/>
</dbReference>
<protein>
    <submittedName>
        <fullName evidence="2">Uncharacterized protein</fullName>
    </submittedName>
</protein>
<comment type="caution">
    <text evidence="2">The sequence shown here is derived from an EMBL/GenBank/DDBJ whole genome shotgun (WGS) entry which is preliminary data.</text>
</comment>
<feature type="region of interest" description="Disordered" evidence="1">
    <location>
        <begin position="68"/>
        <end position="96"/>
    </location>
</feature>